<dbReference type="Pfam" id="PF00664">
    <property type="entry name" value="ABC_membrane"/>
    <property type="match status" value="1"/>
</dbReference>
<dbReference type="InterPro" id="IPR036640">
    <property type="entry name" value="ABC1_TM_sf"/>
</dbReference>
<keyword evidence="3 6" id="KW-1133">Transmembrane helix</keyword>
<dbReference type="SUPFAM" id="SSF90123">
    <property type="entry name" value="ABC transporter transmembrane region"/>
    <property type="match status" value="1"/>
</dbReference>
<evidence type="ECO:0000256" key="1">
    <source>
        <dbReference type="ARBA" id="ARBA00004651"/>
    </source>
</evidence>
<name>A0ABQ6HZU7_9MICO</name>
<evidence type="ECO:0000313" key="9">
    <source>
        <dbReference type="Proteomes" id="UP001157091"/>
    </source>
</evidence>
<comment type="caution">
    <text evidence="8">The sequence shown here is derived from an EMBL/GenBank/DDBJ whole genome shotgun (WGS) entry which is preliminary data.</text>
</comment>
<reference evidence="9" key="1">
    <citation type="journal article" date="2019" name="Int. J. Syst. Evol. Microbiol.">
        <title>The Global Catalogue of Microorganisms (GCM) 10K type strain sequencing project: providing services to taxonomists for standard genome sequencing and annotation.</title>
        <authorList>
            <consortium name="The Broad Institute Genomics Platform"/>
            <consortium name="The Broad Institute Genome Sequencing Center for Infectious Disease"/>
            <person name="Wu L."/>
            <person name="Ma J."/>
        </authorList>
    </citation>
    <scope>NUCLEOTIDE SEQUENCE [LARGE SCALE GENOMIC DNA]</scope>
    <source>
        <strain evidence="9">NBRC 106348</strain>
    </source>
</reference>
<protein>
    <recommendedName>
        <fullName evidence="7">ABC transmembrane type-1 domain-containing protein</fullName>
    </recommendedName>
</protein>
<feature type="region of interest" description="Disordered" evidence="5">
    <location>
        <begin position="92"/>
        <end position="121"/>
    </location>
</feature>
<proteinExistence type="predicted"/>
<feature type="transmembrane region" description="Helical" evidence="6">
    <location>
        <begin position="39"/>
        <end position="58"/>
    </location>
</feature>
<evidence type="ECO:0000256" key="3">
    <source>
        <dbReference type="ARBA" id="ARBA00022989"/>
    </source>
</evidence>
<evidence type="ECO:0000259" key="7">
    <source>
        <dbReference type="PROSITE" id="PS50929"/>
    </source>
</evidence>
<accession>A0ABQ6HZU7</accession>
<evidence type="ECO:0000256" key="5">
    <source>
        <dbReference type="SAM" id="MobiDB-lite"/>
    </source>
</evidence>
<dbReference type="InterPro" id="IPR011527">
    <property type="entry name" value="ABC1_TM_dom"/>
</dbReference>
<keyword evidence="4 6" id="KW-0472">Membrane</keyword>
<evidence type="ECO:0000256" key="4">
    <source>
        <dbReference type="ARBA" id="ARBA00023136"/>
    </source>
</evidence>
<dbReference type="EMBL" id="BSUK01000001">
    <property type="protein sequence ID" value="GMA23234.1"/>
    <property type="molecule type" value="Genomic_DNA"/>
</dbReference>
<evidence type="ECO:0000256" key="2">
    <source>
        <dbReference type="ARBA" id="ARBA00022692"/>
    </source>
</evidence>
<feature type="compositionally biased region" description="Pro residues" evidence="5">
    <location>
        <begin position="96"/>
        <end position="105"/>
    </location>
</feature>
<comment type="subcellular location">
    <subcellularLocation>
        <location evidence="1">Cell membrane</location>
        <topology evidence="1">Multi-pass membrane protein</topology>
    </subcellularLocation>
</comment>
<feature type="transmembrane region" description="Helical" evidence="6">
    <location>
        <begin position="64"/>
        <end position="83"/>
    </location>
</feature>
<keyword evidence="9" id="KW-1185">Reference proteome</keyword>
<dbReference type="PROSITE" id="PS50929">
    <property type="entry name" value="ABC_TM1F"/>
    <property type="match status" value="1"/>
</dbReference>
<feature type="domain" description="ABC transmembrane type-1" evidence="7">
    <location>
        <begin position="1"/>
        <end position="92"/>
    </location>
</feature>
<dbReference type="Proteomes" id="UP001157091">
    <property type="component" value="Unassembled WGS sequence"/>
</dbReference>
<keyword evidence="2 6" id="KW-0812">Transmembrane</keyword>
<feature type="compositionally biased region" description="Low complexity" evidence="5">
    <location>
        <begin position="106"/>
        <end position="121"/>
    </location>
</feature>
<sequence length="121" mass="12771">MLDAALRLPAETVERTTTGDLVARVAGDSDQVVQAAQGALRTFLGSGCTILLTVGGLATLDWRFAVAGLLAVPVQAWTLRWYVRAARPCTRARAPPTAPARPPSSRPSARCRPCGRCGSAR</sequence>
<evidence type="ECO:0000313" key="8">
    <source>
        <dbReference type="EMBL" id="GMA23234.1"/>
    </source>
</evidence>
<gene>
    <name evidence="8" type="ORF">GCM10025864_09930</name>
</gene>
<evidence type="ECO:0000256" key="6">
    <source>
        <dbReference type="SAM" id="Phobius"/>
    </source>
</evidence>
<dbReference type="Gene3D" id="1.20.1560.10">
    <property type="entry name" value="ABC transporter type 1, transmembrane domain"/>
    <property type="match status" value="1"/>
</dbReference>
<organism evidence="8 9">
    <name type="scientific">Luteimicrobium album</name>
    <dbReference type="NCBI Taxonomy" id="1054550"/>
    <lineage>
        <taxon>Bacteria</taxon>
        <taxon>Bacillati</taxon>
        <taxon>Actinomycetota</taxon>
        <taxon>Actinomycetes</taxon>
        <taxon>Micrococcales</taxon>
        <taxon>Luteimicrobium</taxon>
    </lineage>
</organism>